<evidence type="ECO:0000313" key="1">
    <source>
        <dbReference type="EMBL" id="MBK1896189.1"/>
    </source>
</evidence>
<organism evidence="1 2">
    <name type="scientific">Chryseobacterium paridis</name>
    <dbReference type="NCBI Taxonomy" id="2800328"/>
    <lineage>
        <taxon>Bacteria</taxon>
        <taxon>Pseudomonadati</taxon>
        <taxon>Bacteroidota</taxon>
        <taxon>Flavobacteriia</taxon>
        <taxon>Flavobacteriales</taxon>
        <taxon>Weeksellaceae</taxon>
        <taxon>Chryseobacterium group</taxon>
        <taxon>Chryseobacterium</taxon>
    </lineage>
</organism>
<sequence length="127" mass="14694">MEKLIRALFIDVIENKNYDESLINKYFSEDYQQDVDNVILDFNSFKKHIQKLKEKVSTQNVLFANIASNETSIFTKHYVTSILKNGETVKHKVFAEFTIKNNKVINCDELTILLEGNSSEKKLGSEI</sequence>
<evidence type="ECO:0008006" key="3">
    <source>
        <dbReference type="Google" id="ProtNLM"/>
    </source>
</evidence>
<name>A0ABS1FUV0_9FLAO</name>
<dbReference type="RefSeq" id="WP_200245613.1">
    <property type="nucleotide sequence ID" value="NZ_JAENHK010000010.1"/>
</dbReference>
<dbReference type="EMBL" id="JAENHK010000010">
    <property type="protein sequence ID" value="MBK1896189.1"/>
    <property type="molecule type" value="Genomic_DNA"/>
</dbReference>
<accession>A0ABS1FUV0</accession>
<protein>
    <recommendedName>
        <fullName evidence="3">Nuclear transport factor 2 family protein</fullName>
    </recommendedName>
</protein>
<proteinExistence type="predicted"/>
<gene>
    <name evidence="1" type="ORF">JHL15_10535</name>
</gene>
<evidence type="ECO:0000313" key="2">
    <source>
        <dbReference type="Proteomes" id="UP000628669"/>
    </source>
</evidence>
<reference evidence="2" key="1">
    <citation type="submission" date="2021-01" db="EMBL/GenBank/DDBJ databases">
        <title>Genome public.</title>
        <authorList>
            <person name="Liu C."/>
            <person name="Sun Q."/>
        </authorList>
    </citation>
    <scope>NUCLEOTIDE SEQUENCE [LARGE SCALE GENOMIC DNA]</scope>
    <source>
        <strain evidence="2">YIM B02567</strain>
    </source>
</reference>
<keyword evidence="2" id="KW-1185">Reference proteome</keyword>
<comment type="caution">
    <text evidence="1">The sequence shown here is derived from an EMBL/GenBank/DDBJ whole genome shotgun (WGS) entry which is preliminary data.</text>
</comment>
<dbReference type="Proteomes" id="UP000628669">
    <property type="component" value="Unassembled WGS sequence"/>
</dbReference>